<dbReference type="KEGG" id="mpro:BJP34_27170"/>
<proteinExistence type="predicted"/>
<dbReference type="OrthoDB" id="518124at2"/>
<reference evidence="2" key="1">
    <citation type="submission" date="2016-10" db="EMBL/GenBank/DDBJ databases">
        <title>Comparative genomics uncovers the prolific and rare metabolic potential of the cyanobacterial genus Moorea.</title>
        <authorList>
            <person name="Leao T."/>
            <person name="Castelao G."/>
            <person name="Korobeynikov A."/>
            <person name="Monroe E.A."/>
            <person name="Podell S."/>
            <person name="Glukhov E."/>
            <person name="Allen E."/>
            <person name="Gerwick W.H."/>
            <person name="Gerwick L."/>
        </authorList>
    </citation>
    <scope>NUCLEOTIDE SEQUENCE [LARGE SCALE GENOMIC DNA]</scope>
    <source>
        <strain evidence="2">PAL-8-15-08-1</strain>
    </source>
</reference>
<dbReference type="EMBL" id="CP017599">
    <property type="protein sequence ID" value="AOX02634.1"/>
    <property type="molecule type" value="Genomic_DNA"/>
</dbReference>
<dbReference type="RefSeq" id="WP_070395036.1">
    <property type="nucleotide sequence ID" value="NZ_CP017599.1"/>
</dbReference>
<organism evidence="1 2">
    <name type="scientific">Moorena producens PAL-8-15-08-1</name>
    <dbReference type="NCBI Taxonomy" id="1458985"/>
    <lineage>
        <taxon>Bacteria</taxon>
        <taxon>Bacillati</taxon>
        <taxon>Cyanobacteriota</taxon>
        <taxon>Cyanophyceae</taxon>
        <taxon>Coleofasciculales</taxon>
        <taxon>Coleofasciculaceae</taxon>
        <taxon>Moorena</taxon>
    </lineage>
</organism>
<dbReference type="AlphaFoldDB" id="A0A1D8TYI1"/>
<gene>
    <name evidence="1" type="ORF">BJP34_27170</name>
</gene>
<protein>
    <submittedName>
        <fullName evidence="1">Uncharacterized protein</fullName>
    </submittedName>
</protein>
<sequence>MSFDSYKTIGEVLQEFTITATEANYILETDTVIREAFKEDLEFCLREFTVEESEYAICETIIFPLLKEVYRQYRDKFTLWSHKPITYDQQLTGIPDYILAKRSPLGKQIFEKPYFVAVEAKKDDFIKGWGQCLAEMVAIQKLNDQSDQTIFGIVSNGQVWQFGKLKGNLYTREINNYTISDLERLYSAINYVFSQCELEIEI</sequence>
<evidence type="ECO:0000313" key="1">
    <source>
        <dbReference type="EMBL" id="AOX02634.1"/>
    </source>
</evidence>
<evidence type="ECO:0000313" key="2">
    <source>
        <dbReference type="Proteomes" id="UP000177870"/>
    </source>
</evidence>
<name>A0A1D8TYI1_9CYAN</name>
<accession>A0A1D8TYI1</accession>
<dbReference type="STRING" id="1458985.BJP34_27170"/>
<dbReference type="Proteomes" id="UP000177870">
    <property type="component" value="Chromosome"/>
</dbReference>